<evidence type="ECO:0000256" key="6">
    <source>
        <dbReference type="PIRSR" id="PIRSR004789-50"/>
    </source>
</evidence>
<evidence type="ECO:0000256" key="2">
    <source>
        <dbReference type="ARBA" id="ARBA00022723"/>
    </source>
</evidence>
<dbReference type="PANTHER" id="PTHR36303">
    <property type="entry name" value="2',3'-CYCLIC-NUCLEOTIDE 2'-PHOSPHODIESTERASE"/>
    <property type="match status" value="1"/>
</dbReference>
<dbReference type="GO" id="GO:0004113">
    <property type="term" value="F:2',3'-cyclic-nucleotide 3'-phosphodiesterase activity"/>
    <property type="evidence" value="ECO:0007669"/>
    <property type="project" value="TreeGrafter"/>
</dbReference>
<feature type="active site" description="Proton donor" evidence="6">
    <location>
        <position position="74"/>
    </location>
</feature>
<keyword evidence="9" id="KW-1185">Reference proteome</keyword>
<feature type="binding site" evidence="7">
    <location>
        <position position="45"/>
    </location>
    <ligand>
        <name>Fe cation</name>
        <dbReference type="ChEBI" id="CHEBI:24875"/>
        <label>2</label>
    </ligand>
</feature>
<organism evidence="8 9">
    <name type="scientific">Dolosigranulum pigrum ATCC 51524</name>
    <dbReference type="NCBI Taxonomy" id="883103"/>
    <lineage>
        <taxon>Bacteria</taxon>
        <taxon>Bacillati</taxon>
        <taxon>Bacillota</taxon>
        <taxon>Bacilli</taxon>
        <taxon>Lactobacillales</taxon>
        <taxon>Carnobacteriaceae</taxon>
        <taxon>Dolosigranulum</taxon>
    </lineage>
</organism>
<evidence type="ECO:0000313" key="9">
    <source>
        <dbReference type="Proteomes" id="UP000003599"/>
    </source>
</evidence>
<dbReference type="SUPFAM" id="SSF56300">
    <property type="entry name" value="Metallo-dependent phosphatases"/>
    <property type="match status" value="1"/>
</dbReference>
<sequence length="272" mass="30433">MKKVNAMKILFIGDIVGAPGRQALSDYLPRLKQQYKPQVTIANGENASGGRGLSEKNYKELKTCGVDIVTMGNHTWDHREIYDYIDRTPSLIRPANYPDPEATPGRGMTFIRVNDQELAVINLHGRSFMGDFDSPFKVGQQLVAEAKKRTDYIFVDFHAETTSEKEAMGWFLDGTASAVVGTHTHVQTGDERILPQGTAYVTDVGMTGFYDGILGMEKEPILEKFLTQMPTRFSVPKGGRKRLNACLIDLKTDGRARSIKMIRIDDDNPMLR</sequence>
<dbReference type="CDD" id="cd07382">
    <property type="entry name" value="MPP_DR1281"/>
    <property type="match status" value="1"/>
</dbReference>
<comment type="cofactor">
    <cofactor evidence="1">
        <name>Fe(3+)</name>
        <dbReference type="ChEBI" id="CHEBI:29034"/>
    </cofactor>
</comment>
<feature type="binding site" evidence="7">
    <location>
        <position position="183"/>
    </location>
    <ligand>
        <name>Fe cation</name>
        <dbReference type="ChEBI" id="CHEBI:24875"/>
        <label>2</label>
    </ligand>
</feature>
<protein>
    <submittedName>
        <fullName evidence="8">Metallophosphoesterase</fullName>
    </submittedName>
</protein>
<dbReference type="EMBL" id="AGEF01000010">
    <property type="protein sequence ID" value="EHR32461.1"/>
    <property type="molecule type" value="Genomic_DNA"/>
</dbReference>
<dbReference type="Gene3D" id="3.60.21.10">
    <property type="match status" value="1"/>
</dbReference>
<dbReference type="HOGENOM" id="CLU_068238_0_0_9"/>
<keyword evidence="2 7" id="KW-0479">Metal-binding</keyword>
<dbReference type="PIRSF" id="PIRSF004789">
    <property type="entry name" value="DR1281"/>
    <property type="match status" value="1"/>
</dbReference>
<feature type="binding site" evidence="7">
    <location>
        <position position="45"/>
    </location>
    <ligand>
        <name>Fe cation</name>
        <dbReference type="ChEBI" id="CHEBI:24875"/>
        <label>1</label>
    </ligand>
</feature>
<feature type="binding site" evidence="7">
    <location>
        <position position="46"/>
    </location>
    <ligand>
        <name>Fe cation</name>
        <dbReference type="ChEBI" id="CHEBI:24875"/>
        <label>1</label>
    </ligand>
</feature>
<evidence type="ECO:0000256" key="4">
    <source>
        <dbReference type="ARBA" id="ARBA00023004"/>
    </source>
</evidence>
<feature type="binding site" evidence="7">
    <location>
        <position position="158"/>
    </location>
    <ligand>
        <name>Fe cation</name>
        <dbReference type="ChEBI" id="CHEBI:24875"/>
        <label>2</label>
    </ligand>
</feature>
<accession>H3NFN3</accession>
<dbReference type="PANTHER" id="PTHR36303:SF1">
    <property type="entry name" value="2',3'-CYCLIC-NUCLEOTIDE 2'-PHOSPHODIESTERASE"/>
    <property type="match status" value="1"/>
</dbReference>
<feature type="binding site" evidence="7">
    <location>
        <position position="73"/>
    </location>
    <ligand>
        <name>Fe cation</name>
        <dbReference type="ChEBI" id="CHEBI:24875"/>
        <label>2</label>
    </ligand>
</feature>
<evidence type="ECO:0000256" key="7">
    <source>
        <dbReference type="PIRSR" id="PIRSR004789-51"/>
    </source>
</evidence>
<name>H3NFN3_9LACT</name>
<evidence type="ECO:0000256" key="3">
    <source>
        <dbReference type="ARBA" id="ARBA00022801"/>
    </source>
</evidence>
<proteinExistence type="inferred from homology"/>
<evidence type="ECO:0000313" key="8">
    <source>
        <dbReference type="EMBL" id="EHR32461.1"/>
    </source>
</evidence>
<dbReference type="GO" id="GO:0046872">
    <property type="term" value="F:metal ion binding"/>
    <property type="evidence" value="ECO:0007669"/>
    <property type="project" value="UniProtKB-KW"/>
</dbReference>
<keyword evidence="3" id="KW-0378">Hydrolase</keyword>
<comment type="caution">
    <text evidence="8">The sequence shown here is derived from an EMBL/GenBank/DDBJ whole genome shotgun (WGS) entry which is preliminary data.</text>
</comment>
<dbReference type="FunFam" id="3.60.21.10:FF:000016">
    <property type="entry name" value="Putative metallophosphoesterase"/>
    <property type="match status" value="1"/>
</dbReference>
<dbReference type="eggNOG" id="COG1692">
    <property type="taxonomic scope" value="Bacteria"/>
</dbReference>
<dbReference type="PATRIC" id="fig|883103.3.peg.1333"/>
<dbReference type="NCBIfam" id="TIGR00282">
    <property type="entry name" value="TIGR00282 family metallophosphoesterase"/>
    <property type="match status" value="1"/>
</dbReference>
<dbReference type="Proteomes" id="UP000003599">
    <property type="component" value="Unassembled WGS sequence"/>
</dbReference>
<dbReference type="Pfam" id="PF13277">
    <property type="entry name" value="YmdB"/>
    <property type="match status" value="1"/>
</dbReference>
<comment type="similarity">
    <text evidence="5">Belongs to the YmdB-like family.</text>
</comment>
<feature type="binding site" evidence="7">
    <location>
        <position position="185"/>
    </location>
    <ligand>
        <name>Fe cation</name>
        <dbReference type="ChEBI" id="CHEBI:24875"/>
        <label>1</label>
    </ligand>
</feature>
<keyword evidence="4" id="KW-0408">Iron</keyword>
<evidence type="ECO:0000256" key="1">
    <source>
        <dbReference type="ARBA" id="ARBA00001965"/>
    </source>
</evidence>
<evidence type="ECO:0000256" key="5">
    <source>
        <dbReference type="ARBA" id="ARBA00061401"/>
    </source>
</evidence>
<gene>
    <name evidence="8" type="ORF">HMPREF9703_01364</name>
</gene>
<reference evidence="8 9" key="1">
    <citation type="submission" date="2012-01" db="EMBL/GenBank/DDBJ databases">
        <title>The Genome Sequence of Dolosigranulum pigrum ATCC 51524.</title>
        <authorList>
            <consortium name="The Broad Institute Genome Sequencing Platform"/>
            <person name="Earl A."/>
            <person name="Ward D."/>
            <person name="Feldgarden M."/>
            <person name="Gevers D."/>
            <person name="Huys G."/>
            <person name="Young S.K."/>
            <person name="Zeng Q."/>
            <person name="Gargeya S."/>
            <person name="Fitzgerald M."/>
            <person name="Haas B."/>
            <person name="Abouelleil A."/>
            <person name="Alvarado L."/>
            <person name="Arachchi H.M."/>
            <person name="Berlin A."/>
            <person name="Chapman S.B."/>
            <person name="Gearin G."/>
            <person name="Goldberg J."/>
            <person name="Griggs A."/>
            <person name="Gujja S."/>
            <person name="Hansen M."/>
            <person name="Heiman D."/>
            <person name="Howarth C."/>
            <person name="Larimer J."/>
            <person name="Lui A."/>
            <person name="MacDonald P.J.P."/>
            <person name="McCowen C."/>
            <person name="Montmayeur A."/>
            <person name="Murphy C."/>
            <person name="Neiman D."/>
            <person name="Pearson M."/>
            <person name="Priest M."/>
            <person name="Roberts A."/>
            <person name="Saif S."/>
            <person name="Shea T."/>
            <person name="Sisk P."/>
            <person name="Stolte C."/>
            <person name="Sykes S."/>
            <person name="Wortman J."/>
            <person name="Nusbaum C."/>
            <person name="Birren B."/>
        </authorList>
    </citation>
    <scope>NUCLEOTIDE SEQUENCE [LARGE SCALE GENOMIC DNA]</scope>
    <source>
        <strain evidence="8 9">ATCC 51524</strain>
    </source>
</reference>
<dbReference type="InterPro" id="IPR005235">
    <property type="entry name" value="YmdB-like"/>
</dbReference>
<feature type="binding site" evidence="7">
    <location>
        <position position="14"/>
    </location>
    <ligand>
        <name>Fe cation</name>
        <dbReference type="ChEBI" id="CHEBI:24875"/>
        <label>1</label>
    </ligand>
</feature>
<dbReference type="InterPro" id="IPR029052">
    <property type="entry name" value="Metallo-depent_PP-like"/>
</dbReference>
<dbReference type="AlphaFoldDB" id="H3NFN3"/>